<proteinExistence type="predicted"/>
<keyword evidence="2" id="KW-1185">Reference proteome</keyword>
<evidence type="ECO:0000313" key="2">
    <source>
        <dbReference type="Proteomes" id="UP001151760"/>
    </source>
</evidence>
<dbReference type="EMBL" id="BQNB010015495">
    <property type="protein sequence ID" value="GJT40669.1"/>
    <property type="molecule type" value="Genomic_DNA"/>
</dbReference>
<reference evidence="1" key="2">
    <citation type="submission" date="2022-01" db="EMBL/GenBank/DDBJ databases">
        <authorList>
            <person name="Yamashiro T."/>
            <person name="Shiraishi A."/>
            <person name="Satake H."/>
            <person name="Nakayama K."/>
        </authorList>
    </citation>
    <scope>NUCLEOTIDE SEQUENCE</scope>
</reference>
<sequence>MAKQIIPAAQLIPKFQSIRRCSNYALTATADVSAVYLQQFWKTVSKVSDTKDTIKFKLDTQEITYTVDMFCNTLKLPVETPDNPFIAPVNIKVIESFMQTVGYQGVIDKVSAFYMKFLAQPWQTMFKVFNRCLTTRTYGHDQTKINILQLFHAVVNHTNVDYAALLWWDFLNCVFQKKDVIQYPRFTKLIISDLMKKFPFIPQRLDEDYHSIKDDIPLVSVYSTGNVLFRGMLISDAFLTDEIHATDDYKEYEMVFVGVEVPINQR</sequence>
<protein>
    <submittedName>
        <fullName evidence="1">Uncharacterized protein</fullName>
    </submittedName>
</protein>
<comment type="caution">
    <text evidence="1">The sequence shown here is derived from an EMBL/GenBank/DDBJ whole genome shotgun (WGS) entry which is preliminary data.</text>
</comment>
<dbReference type="Proteomes" id="UP001151760">
    <property type="component" value="Unassembled WGS sequence"/>
</dbReference>
<name>A0ABQ5DNT4_9ASTR</name>
<evidence type="ECO:0000313" key="1">
    <source>
        <dbReference type="EMBL" id="GJT40669.1"/>
    </source>
</evidence>
<reference evidence="1" key="1">
    <citation type="journal article" date="2022" name="Int. J. Mol. Sci.">
        <title>Draft Genome of Tanacetum Coccineum: Genomic Comparison of Closely Related Tanacetum-Family Plants.</title>
        <authorList>
            <person name="Yamashiro T."/>
            <person name="Shiraishi A."/>
            <person name="Nakayama K."/>
            <person name="Satake H."/>
        </authorList>
    </citation>
    <scope>NUCLEOTIDE SEQUENCE</scope>
</reference>
<accession>A0ABQ5DNT4</accession>
<organism evidence="1 2">
    <name type="scientific">Tanacetum coccineum</name>
    <dbReference type="NCBI Taxonomy" id="301880"/>
    <lineage>
        <taxon>Eukaryota</taxon>
        <taxon>Viridiplantae</taxon>
        <taxon>Streptophyta</taxon>
        <taxon>Embryophyta</taxon>
        <taxon>Tracheophyta</taxon>
        <taxon>Spermatophyta</taxon>
        <taxon>Magnoliopsida</taxon>
        <taxon>eudicotyledons</taxon>
        <taxon>Gunneridae</taxon>
        <taxon>Pentapetalae</taxon>
        <taxon>asterids</taxon>
        <taxon>campanulids</taxon>
        <taxon>Asterales</taxon>
        <taxon>Asteraceae</taxon>
        <taxon>Asteroideae</taxon>
        <taxon>Anthemideae</taxon>
        <taxon>Anthemidinae</taxon>
        <taxon>Tanacetum</taxon>
    </lineage>
</organism>
<gene>
    <name evidence="1" type="ORF">Tco_0940534</name>
</gene>